<dbReference type="AlphaFoldDB" id="A0A011V3T7"/>
<accession>A0A011V3T7</accession>
<protein>
    <submittedName>
        <fullName evidence="2">Uncharacterized protein</fullName>
    </submittedName>
</protein>
<keyword evidence="3" id="KW-1185">Reference proteome</keyword>
<proteinExistence type="predicted"/>
<keyword evidence="1" id="KW-1133">Transmembrane helix</keyword>
<organism evidence="2 3">
    <name type="scientific">Ruminococcus albus SY3</name>
    <dbReference type="NCBI Taxonomy" id="1341156"/>
    <lineage>
        <taxon>Bacteria</taxon>
        <taxon>Bacillati</taxon>
        <taxon>Bacillota</taxon>
        <taxon>Clostridia</taxon>
        <taxon>Eubacteriales</taxon>
        <taxon>Oscillospiraceae</taxon>
        <taxon>Ruminococcus</taxon>
    </lineage>
</organism>
<dbReference type="PATRIC" id="fig|1341156.4.peg.1628"/>
<evidence type="ECO:0000256" key="1">
    <source>
        <dbReference type="SAM" id="Phobius"/>
    </source>
</evidence>
<sequence>MTKRENAVEWLKAVIRTLVLTPVFMIIFAGILTGLSFVVFHTVEYFQYRPDYSRIKSDIGVGFMEKYDTKLTIKDSKRHSEDNIKAAFEAGKDALYKNGRFYVLSMVYSDEFDSSWSTQNDTISFEATIYLGRNLDGRGTPWGNDYSKVGGFMIMMKPGKDTDEWELSDCGW</sequence>
<name>A0A011V3T7_RUMAL</name>
<keyword evidence="1" id="KW-0472">Membrane</keyword>
<comment type="caution">
    <text evidence="2">The sequence shown here is derived from an EMBL/GenBank/DDBJ whole genome shotgun (WGS) entry which is preliminary data.</text>
</comment>
<reference evidence="2 3" key="1">
    <citation type="submission" date="2013-06" db="EMBL/GenBank/DDBJ databases">
        <title>Rumen cellulosomics: divergent fiber-degrading strategies revealed by comparative genome-wide analysis of six Ruminococcal strains.</title>
        <authorList>
            <person name="Dassa B."/>
            <person name="Borovok I."/>
            <person name="Lamed R."/>
            <person name="Flint H."/>
            <person name="Yeoman C.J."/>
            <person name="White B."/>
            <person name="Bayer E.A."/>
        </authorList>
    </citation>
    <scope>NUCLEOTIDE SEQUENCE [LARGE SCALE GENOMIC DNA]</scope>
    <source>
        <strain evidence="2 3">SY3</strain>
    </source>
</reference>
<evidence type="ECO:0000313" key="3">
    <source>
        <dbReference type="Proteomes" id="UP000021369"/>
    </source>
</evidence>
<dbReference type="Proteomes" id="UP000021369">
    <property type="component" value="Unassembled WGS sequence"/>
</dbReference>
<dbReference type="EMBL" id="JEOB01000002">
    <property type="protein sequence ID" value="EXM40122.1"/>
    <property type="molecule type" value="Genomic_DNA"/>
</dbReference>
<gene>
    <name evidence="2" type="ORF">RASY3_06080</name>
</gene>
<dbReference type="RefSeq" id="WP_037286083.1">
    <property type="nucleotide sequence ID" value="NZ_JEOB01000002.1"/>
</dbReference>
<keyword evidence="1" id="KW-0812">Transmembrane</keyword>
<evidence type="ECO:0000313" key="2">
    <source>
        <dbReference type="EMBL" id="EXM40122.1"/>
    </source>
</evidence>
<feature type="transmembrane region" description="Helical" evidence="1">
    <location>
        <begin position="20"/>
        <end position="46"/>
    </location>
</feature>